<evidence type="ECO:0000313" key="3">
    <source>
        <dbReference type="EMBL" id="RRG19812.1"/>
    </source>
</evidence>
<comment type="caution">
    <text evidence="3">The sequence shown here is derived from an EMBL/GenBank/DDBJ whole genome shotgun (WGS) entry which is preliminary data.</text>
</comment>
<protein>
    <submittedName>
        <fullName evidence="3">Peptidase S41</fullName>
    </submittedName>
</protein>
<reference evidence="3 4" key="1">
    <citation type="submission" date="2018-07" db="EMBL/GenBank/DDBJ databases">
        <title>Draft genome sequence of Ancylomarina sp. M1P.</title>
        <authorList>
            <person name="Yadav S."/>
            <person name="Villanueva L."/>
            <person name="Damste J.S.S."/>
        </authorList>
    </citation>
    <scope>NUCLEOTIDE SEQUENCE [LARGE SCALE GENOMIC DNA]</scope>
    <source>
        <strain evidence="3 4">M1P</strain>
    </source>
</reference>
<dbReference type="AlphaFoldDB" id="A0A425XYC1"/>
<dbReference type="RefSeq" id="WP_125031469.1">
    <property type="nucleotide sequence ID" value="NZ_JAPXVP010000014.1"/>
</dbReference>
<dbReference type="OrthoDB" id="1058934at2"/>
<feature type="domain" description="Tail specific protease" evidence="2">
    <location>
        <begin position="302"/>
        <end position="461"/>
    </location>
</feature>
<evidence type="ECO:0000256" key="1">
    <source>
        <dbReference type="SAM" id="SignalP"/>
    </source>
</evidence>
<dbReference type="Gene3D" id="3.90.226.10">
    <property type="entry name" value="2-enoyl-CoA Hydratase, Chain A, domain 1"/>
    <property type="match status" value="1"/>
</dbReference>
<keyword evidence="4" id="KW-1185">Reference proteome</keyword>
<gene>
    <name evidence="3" type="ORF">DWB61_13765</name>
</gene>
<dbReference type="Pfam" id="PF03572">
    <property type="entry name" value="Peptidase_S41"/>
    <property type="match status" value="1"/>
</dbReference>
<dbReference type="InterPro" id="IPR029045">
    <property type="entry name" value="ClpP/crotonase-like_dom_sf"/>
</dbReference>
<dbReference type="SUPFAM" id="SSF52096">
    <property type="entry name" value="ClpP/crotonase"/>
    <property type="match status" value="1"/>
</dbReference>
<evidence type="ECO:0000313" key="4">
    <source>
        <dbReference type="Proteomes" id="UP000285794"/>
    </source>
</evidence>
<name>A0A425XYC1_9BACT</name>
<dbReference type="EMBL" id="QQWG01000016">
    <property type="protein sequence ID" value="RRG19812.1"/>
    <property type="molecule type" value="Genomic_DNA"/>
</dbReference>
<proteinExistence type="predicted"/>
<organism evidence="3 4">
    <name type="scientific">Ancylomarina euxinus</name>
    <dbReference type="NCBI Taxonomy" id="2283627"/>
    <lineage>
        <taxon>Bacteria</taxon>
        <taxon>Pseudomonadati</taxon>
        <taxon>Bacteroidota</taxon>
        <taxon>Bacteroidia</taxon>
        <taxon>Marinilabiliales</taxon>
        <taxon>Marinifilaceae</taxon>
        <taxon>Ancylomarina</taxon>
    </lineage>
</organism>
<evidence type="ECO:0000259" key="2">
    <source>
        <dbReference type="Pfam" id="PF03572"/>
    </source>
</evidence>
<dbReference type="InterPro" id="IPR005151">
    <property type="entry name" value="Tail-specific_protease"/>
</dbReference>
<dbReference type="GO" id="GO:0006508">
    <property type="term" value="P:proteolysis"/>
    <property type="evidence" value="ECO:0007669"/>
    <property type="project" value="InterPro"/>
</dbReference>
<sequence>MPNIKFITIVLLLIIASSAKSQQTLNRDTLVSDFKYFISAIEETHPDPYSAYGGRVYFKKGAFDVETKLKNNDYTKDEFVSIISEFIATLGDSHTGMRVARPKNDPNALKLPISLSTATDNLFITALPIEYEHLLGSRIVSVNNIPLKDLLEKAGEINPTENYYGKCHYFRRKFSDYIYAGKLIPNIEPEINLELKTISGDTENILISYLTSDKYKEVKIVETDSWNKISDDYISYQFVDKKRETMHLRMTSVMARGAFILMDERGFSNFEMYTDYFYKTIMKCERPKDKAEAINKMPSFIEIFYNMLIEMKKNNSKNLIIDLRDNTGGFTAITSPSLYQMFGDRYLETDMSTNYYRLISPLYMKKIGTTLDEYNKKNESDFKFGDYAFKEKSNKKEKIEVKRKNFIEGKSYLSPVINENDGKPLYEPKNIYVLTNDRTFSAAFHYAYYLWKMGATVVGVPSCQAPNTYMETTPFTLPLTKLNGSISNHLQEFLPSTHRCAKTFYPEHMMNWEDYKKYSFDKHSEIKYVLDLIKKKQ</sequence>
<dbReference type="Proteomes" id="UP000285794">
    <property type="component" value="Unassembled WGS sequence"/>
</dbReference>
<accession>A0A425XYC1</accession>
<dbReference type="GO" id="GO:0008236">
    <property type="term" value="F:serine-type peptidase activity"/>
    <property type="evidence" value="ECO:0007669"/>
    <property type="project" value="InterPro"/>
</dbReference>
<feature type="chain" id="PRO_5019437178" evidence="1">
    <location>
        <begin position="22"/>
        <end position="537"/>
    </location>
</feature>
<keyword evidence="1" id="KW-0732">Signal</keyword>
<feature type="signal peptide" evidence="1">
    <location>
        <begin position="1"/>
        <end position="21"/>
    </location>
</feature>